<proteinExistence type="predicted"/>
<name>A0A9N9KCF1_9GLOM</name>
<feature type="region of interest" description="Disordered" evidence="1">
    <location>
        <begin position="47"/>
        <end position="71"/>
    </location>
</feature>
<protein>
    <submittedName>
        <fullName evidence="2">2608_t:CDS:1</fullName>
    </submittedName>
</protein>
<organism evidence="2 3">
    <name type="scientific">Dentiscutata erythropus</name>
    <dbReference type="NCBI Taxonomy" id="1348616"/>
    <lineage>
        <taxon>Eukaryota</taxon>
        <taxon>Fungi</taxon>
        <taxon>Fungi incertae sedis</taxon>
        <taxon>Mucoromycota</taxon>
        <taxon>Glomeromycotina</taxon>
        <taxon>Glomeromycetes</taxon>
        <taxon>Diversisporales</taxon>
        <taxon>Gigasporaceae</taxon>
        <taxon>Dentiscutata</taxon>
    </lineage>
</organism>
<comment type="caution">
    <text evidence="2">The sequence shown here is derived from an EMBL/GenBank/DDBJ whole genome shotgun (WGS) entry which is preliminary data.</text>
</comment>
<feature type="non-terminal residue" evidence="2">
    <location>
        <position position="1"/>
    </location>
</feature>
<evidence type="ECO:0000313" key="3">
    <source>
        <dbReference type="Proteomes" id="UP000789405"/>
    </source>
</evidence>
<feature type="compositionally biased region" description="Acidic residues" evidence="1">
    <location>
        <begin position="1"/>
        <end position="19"/>
    </location>
</feature>
<dbReference type="Proteomes" id="UP000789405">
    <property type="component" value="Unassembled WGS sequence"/>
</dbReference>
<sequence length="71" mass="8123">QVTPEEPEEEDYTDSDDNCYTDNATPDKEVTSIKVLQNIQNLAHVIGRGRSSKRHYMSSIEKEQSHRGTSR</sequence>
<dbReference type="OrthoDB" id="2444469at2759"/>
<gene>
    <name evidence="2" type="ORF">DERYTH_LOCUS26641</name>
</gene>
<feature type="region of interest" description="Disordered" evidence="1">
    <location>
        <begin position="1"/>
        <end position="25"/>
    </location>
</feature>
<dbReference type="AlphaFoldDB" id="A0A9N9KCF1"/>
<dbReference type="EMBL" id="CAJVPY010056695">
    <property type="protein sequence ID" value="CAG8818554.1"/>
    <property type="molecule type" value="Genomic_DNA"/>
</dbReference>
<evidence type="ECO:0000256" key="1">
    <source>
        <dbReference type="SAM" id="MobiDB-lite"/>
    </source>
</evidence>
<reference evidence="2" key="1">
    <citation type="submission" date="2021-06" db="EMBL/GenBank/DDBJ databases">
        <authorList>
            <person name="Kallberg Y."/>
            <person name="Tangrot J."/>
            <person name="Rosling A."/>
        </authorList>
    </citation>
    <scope>NUCLEOTIDE SEQUENCE</scope>
    <source>
        <strain evidence="2">MA453B</strain>
    </source>
</reference>
<feature type="compositionally biased region" description="Basic and acidic residues" evidence="1">
    <location>
        <begin position="60"/>
        <end position="71"/>
    </location>
</feature>
<evidence type="ECO:0000313" key="2">
    <source>
        <dbReference type="EMBL" id="CAG8818554.1"/>
    </source>
</evidence>
<accession>A0A9N9KCF1</accession>
<keyword evidence="3" id="KW-1185">Reference proteome</keyword>
<feature type="non-terminal residue" evidence="2">
    <location>
        <position position="71"/>
    </location>
</feature>